<dbReference type="Proteomes" id="UP001221328">
    <property type="component" value="Unassembled WGS sequence"/>
</dbReference>
<comment type="caution">
    <text evidence="2">The sequence shown here is derived from an EMBL/GenBank/DDBJ whole genome shotgun (WGS) entry which is preliminary data.</text>
</comment>
<sequence>MPRGTDRGLAIVVLAALTGLVSACGDGGGGTSVPAPSAAHRIAVSSAAFGDGGTIPRRHTCDGEDVSPPLAFSGVPATATALAVLVQDPDAPHGAFTHWLLWNADARRSSWPAGQVPTGAAQGRNGFGKQGYGGPCPPRGTRDSPHHYVFSVYATDRTLRLPAGASADALKRALTGHTLATGTLTGRYGR</sequence>
<dbReference type="PROSITE" id="PS51257">
    <property type="entry name" value="PROKAR_LIPOPROTEIN"/>
    <property type="match status" value="1"/>
</dbReference>
<dbReference type="EMBL" id="JAQOSK010000008">
    <property type="protein sequence ID" value="MDC2956984.1"/>
    <property type="molecule type" value="Genomic_DNA"/>
</dbReference>
<dbReference type="InterPro" id="IPR008914">
    <property type="entry name" value="PEBP"/>
</dbReference>
<proteinExistence type="inferred from homology"/>
<dbReference type="PANTHER" id="PTHR30289:SF1">
    <property type="entry name" value="PEBP (PHOSPHATIDYLETHANOLAMINE-BINDING PROTEIN) FAMILY PROTEIN"/>
    <property type="match status" value="1"/>
</dbReference>
<name>A0ABT5FWQ8_9ACTN</name>
<dbReference type="PANTHER" id="PTHR30289">
    <property type="entry name" value="UNCHARACTERIZED PROTEIN YBCL-RELATED"/>
    <property type="match status" value="1"/>
</dbReference>
<keyword evidence="3" id="KW-1185">Reference proteome</keyword>
<dbReference type="NCBIfam" id="TIGR00481">
    <property type="entry name" value="YbhB/YbcL family Raf kinase inhibitor-like protein"/>
    <property type="match status" value="1"/>
</dbReference>
<protein>
    <submittedName>
        <fullName evidence="2">YbhB/YbcL family Raf kinase inhibitor-like protein</fullName>
    </submittedName>
</protein>
<comment type="similarity">
    <text evidence="1">Belongs to the UPF0098 family.</text>
</comment>
<dbReference type="CDD" id="cd00865">
    <property type="entry name" value="PEBP_bact_arch"/>
    <property type="match status" value="1"/>
</dbReference>
<dbReference type="RefSeq" id="WP_272176283.1">
    <property type="nucleotide sequence ID" value="NZ_JAQOSK010000008.1"/>
</dbReference>
<evidence type="ECO:0000256" key="1">
    <source>
        <dbReference type="ARBA" id="ARBA00007120"/>
    </source>
</evidence>
<dbReference type="Gene3D" id="3.90.280.10">
    <property type="entry name" value="PEBP-like"/>
    <property type="match status" value="1"/>
</dbReference>
<gene>
    <name evidence="2" type="ORF">PO587_21215</name>
</gene>
<evidence type="ECO:0000313" key="2">
    <source>
        <dbReference type="EMBL" id="MDC2956984.1"/>
    </source>
</evidence>
<dbReference type="InterPro" id="IPR036610">
    <property type="entry name" value="PEBP-like_sf"/>
</dbReference>
<accession>A0ABT5FWQ8</accession>
<keyword evidence="2" id="KW-0649">Protein kinase inhibitor</keyword>
<reference evidence="2 3" key="1">
    <citation type="journal article" date="2015" name="Int. J. Syst. Evol. Microbiol.">
        <title>Streptomyces gilvifuscus sp. nov., an actinomycete that produces antibacterial compounds isolated from soil.</title>
        <authorList>
            <person name="Nguyen T.M."/>
            <person name="Kim J."/>
        </authorList>
    </citation>
    <scope>NUCLEOTIDE SEQUENCE [LARGE SCALE GENOMIC DNA]</scope>
    <source>
        <strain evidence="2 3">T113</strain>
    </source>
</reference>
<dbReference type="InterPro" id="IPR005247">
    <property type="entry name" value="YbhB_YbcL/LppC-like"/>
</dbReference>
<dbReference type="SUPFAM" id="SSF49777">
    <property type="entry name" value="PEBP-like"/>
    <property type="match status" value="1"/>
</dbReference>
<evidence type="ECO:0000313" key="3">
    <source>
        <dbReference type="Proteomes" id="UP001221328"/>
    </source>
</evidence>
<organism evidence="2 3">
    <name type="scientific">Streptomyces gilvifuscus</name>
    <dbReference type="NCBI Taxonomy" id="1550617"/>
    <lineage>
        <taxon>Bacteria</taxon>
        <taxon>Bacillati</taxon>
        <taxon>Actinomycetota</taxon>
        <taxon>Actinomycetes</taxon>
        <taxon>Kitasatosporales</taxon>
        <taxon>Streptomycetaceae</taxon>
        <taxon>Streptomyces</taxon>
    </lineage>
</organism>
<dbReference type="Pfam" id="PF01161">
    <property type="entry name" value="PBP"/>
    <property type="match status" value="1"/>
</dbReference>
<dbReference type="GO" id="GO:0004860">
    <property type="term" value="F:protein kinase inhibitor activity"/>
    <property type="evidence" value="ECO:0007669"/>
    <property type="project" value="UniProtKB-KW"/>
</dbReference>